<protein>
    <submittedName>
        <fullName evidence="2">Uncharacterized protein</fullName>
    </submittedName>
</protein>
<dbReference type="InParanoid" id="A0A482X975"/>
<evidence type="ECO:0000313" key="3">
    <source>
        <dbReference type="Proteomes" id="UP000291343"/>
    </source>
</evidence>
<feature type="compositionally biased region" description="Basic and acidic residues" evidence="1">
    <location>
        <begin position="153"/>
        <end position="168"/>
    </location>
</feature>
<dbReference type="OrthoDB" id="8195327at2759"/>
<feature type="compositionally biased region" description="Polar residues" evidence="1">
    <location>
        <begin position="239"/>
        <end position="251"/>
    </location>
</feature>
<evidence type="ECO:0000256" key="1">
    <source>
        <dbReference type="SAM" id="MobiDB-lite"/>
    </source>
</evidence>
<dbReference type="AlphaFoldDB" id="A0A482X975"/>
<feature type="compositionally biased region" description="Basic and acidic residues" evidence="1">
    <location>
        <begin position="226"/>
        <end position="237"/>
    </location>
</feature>
<sequence>MSPQRCNIPVYEHCNIQVAYSPPVQTAVELQMAYLLQYHMSQLFFQSAFPEGTSLEEKVDRIAKGTKALKAARSQELEGKMKNVAELNKELQRRQRQENEEIRKLTRSTQELRKEFGINKSSRPDSNDKSLQETKQISKQKDIGVQASMTTKSSEELKQPDNNDKPLREINQISKQKGMGVQNSKSSKELKQDDTPKPQENQKEEGFLVRFLKKIFEKLFGGDEKNVENARDTKEAAQKSISNNGIQQHSMSQSSFININGKEFNLEPGKAFNYQDKALNIKITYNSSEQDTTFPNVTNAINLNIDGKEHNVQPGKSFNYKGPGLEISVMNGNQQSKNFDKILSQDQSISEGLKQATKLDDPSVTPVNTPEVEKTNTGRGR</sequence>
<feature type="region of interest" description="Disordered" evidence="1">
    <location>
        <begin position="353"/>
        <end position="381"/>
    </location>
</feature>
<feature type="region of interest" description="Disordered" evidence="1">
    <location>
        <begin position="114"/>
        <end position="204"/>
    </location>
</feature>
<gene>
    <name evidence="2" type="ORF">LSTR_LSTR015212</name>
</gene>
<reference evidence="2 3" key="1">
    <citation type="journal article" date="2017" name="Gigascience">
        <title>Genome sequence of the small brown planthopper, Laodelphax striatellus.</title>
        <authorList>
            <person name="Zhu J."/>
            <person name="Jiang F."/>
            <person name="Wang X."/>
            <person name="Yang P."/>
            <person name="Bao Y."/>
            <person name="Zhao W."/>
            <person name="Wang W."/>
            <person name="Lu H."/>
            <person name="Wang Q."/>
            <person name="Cui N."/>
            <person name="Li J."/>
            <person name="Chen X."/>
            <person name="Luo L."/>
            <person name="Yu J."/>
            <person name="Kang L."/>
            <person name="Cui F."/>
        </authorList>
    </citation>
    <scope>NUCLEOTIDE SEQUENCE [LARGE SCALE GENOMIC DNA]</scope>
    <source>
        <strain evidence="2">Lst14</strain>
    </source>
</reference>
<evidence type="ECO:0000313" key="2">
    <source>
        <dbReference type="EMBL" id="RZF42257.1"/>
    </source>
</evidence>
<feature type="compositionally biased region" description="Basic and acidic residues" evidence="1">
    <location>
        <begin position="114"/>
        <end position="132"/>
    </location>
</feature>
<feature type="compositionally biased region" description="Basic and acidic residues" evidence="1">
    <location>
        <begin position="186"/>
        <end position="204"/>
    </location>
</feature>
<comment type="caution">
    <text evidence="2">The sequence shown here is derived from an EMBL/GenBank/DDBJ whole genome shotgun (WGS) entry which is preliminary data.</text>
</comment>
<proteinExistence type="predicted"/>
<organism evidence="2 3">
    <name type="scientific">Laodelphax striatellus</name>
    <name type="common">Small brown planthopper</name>
    <name type="synonym">Delphax striatella</name>
    <dbReference type="NCBI Taxonomy" id="195883"/>
    <lineage>
        <taxon>Eukaryota</taxon>
        <taxon>Metazoa</taxon>
        <taxon>Ecdysozoa</taxon>
        <taxon>Arthropoda</taxon>
        <taxon>Hexapoda</taxon>
        <taxon>Insecta</taxon>
        <taxon>Pterygota</taxon>
        <taxon>Neoptera</taxon>
        <taxon>Paraneoptera</taxon>
        <taxon>Hemiptera</taxon>
        <taxon>Auchenorrhyncha</taxon>
        <taxon>Fulgoroidea</taxon>
        <taxon>Delphacidae</taxon>
        <taxon>Criomorphinae</taxon>
        <taxon>Laodelphax</taxon>
    </lineage>
</organism>
<accession>A0A482X975</accession>
<keyword evidence="3" id="KW-1185">Reference proteome</keyword>
<feature type="compositionally biased region" description="Polar residues" evidence="1">
    <location>
        <begin position="171"/>
        <end position="185"/>
    </location>
</feature>
<dbReference type="EMBL" id="QKKF02015327">
    <property type="protein sequence ID" value="RZF42257.1"/>
    <property type="molecule type" value="Genomic_DNA"/>
</dbReference>
<name>A0A482X975_LAOST</name>
<feature type="compositionally biased region" description="Basic and acidic residues" evidence="1">
    <location>
        <begin position="371"/>
        <end position="381"/>
    </location>
</feature>
<feature type="region of interest" description="Disordered" evidence="1">
    <location>
        <begin position="226"/>
        <end position="251"/>
    </location>
</feature>
<dbReference type="Proteomes" id="UP000291343">
    <property type="component" value="Unassembled WGS sequence"/>
</dbReference>